<gene>
    <name evidence="11" type="ORF">B0I35DRAFT_403947</name>
</gene>
<dbReference type="InterPro" id="IPR007269">
    <property type="entry name" value="ICMT_MeTrfase"/>
</dbReference>
<keyword evidence="9 10" id="KW-0472">Membrane</keyword>
<evidence type="ECO:0000256" key="6">
    <source>
        <dbReference type="ARBA" id="ARBA00022691"/>
    </source>
</evidence>
<comment type="caution">
    <text evidence="11">The sequence shown here is derived from an EMBL/GenBank/DDBJ whole genome shotgun (WGS) entry which is preliminary data.</text>
</comment>
<feature type="transmembrane region" description="Helical" evidence="10">
    <location>
        <begin position="224"/>
        <end position="249"/>
    </location>
</feature>
<comment type="similarity">
    <text evidence="2 10">Belongs to the class VI-like SAM-binding methyltransferase superfamily. Isoprenylcysteine carboxyl methyltransferase family.</text>
</comment>
<keyword evidence="8 10" id="KW-1133">Transmembrane helix</keyword>
<keyword evidence="6 10" id="KW-0949">S-adenosyl-L-methionine</keyword>
<dbReference type="InterPro" id="IPR025770">
    <property type="entry name" value="PPMT_MeTrfase"/>
</dbReference>
<evidence type="ECO:0000256" key="9">
    <source>
        <dbReference type="ARBA" id="ARBA00023136"/>
    </source>
</evidence>
<dbReference type="Pfam" id="PF04140">
    <property type="entry name" value="ICMT"/>
    <property type="match status" value="1"/>
</dbReference>
<dbReference type="AlphaFoldDB" id="A0A8K0T763"/>
<dbReference type="Gene3D" id="1.20.120.1630">
    <property type="match status" value="1"/>
</dbReference>
<keyword evidence="7 10" id="KW-0812">Transmembrane</keyword>
<sequence length="286" mass="32829">MSDYPSSQARRRPLHILDDDDLSPDTWRDELPAQDPLDRYLMSINALHMKPFFPRQPKSLSGISVRAFCLGSAFAASLQVLVLLVFFIPHPAWRLPFFLAALSAFHFLEFWTTAERNTLVASNDSYLLTANWPAYAIAHSLAFLECFIVNVFFPGRTWAPYGLGSILLALGMVMVLGGQVVRSFAMLEAGASFNHLVQTTRKSTHELITSGIYSYFRHPSYFGFFYWGLGTQLVLGNILCFMAYAFVLWRFFSTRIRHEEGKLIEFFQQDYVDYRKRVWTGMPFIP</sequence>
<evidence type="ECO:0000256" key="5">
    <source>
        <dbReference type="ARBA" id="ARBA00022679"/>
    </source>
</evidence>
<evidence type="ECO:0000313" key="12">
    <source>
        <dbReference type="Proteomes" id="UP000813444"/>
    </source>
</evidence>
<dbReference type="PANTHER" id="PTHR12714:SF9">
    <property type="entry name" value="PROTEIN-S-ISOPRENYLCYSTEINE O-METHYLTRANSFERASE"/>
    <property type="match status" value="1"/>
</dbReference>
<evidence type="ECO:0000256" key="3">
    <source>
        <dbReference type="ARBA" id="ARBA00012151"/>
    </source>
</evidence>
<evidence type="ECO:0000256" key="10">
    <source>
        <dbReference type="RuleBase" id="RU362022"/>
    </source>
</evidence>
<evidence type="ECO:0000256" key="8">
    <source>
        <dbReference type="ARBA" id="ARBA00022989"/>
    </source>
</evidence>
<evidence type="ECO:0000256" key="7">
    <source>
        <dbReference type="ARBA" id="ARBA00022692"/>
    </source>
</evidence>
<dbReference type="OrthoDB" id="422086at2759"/>
<dbReference type="GO" id="GO:0005789">
    <property type="term" value="C:endoplasmic reticulum membrane"/>
    <property type="evidence" value="ECO:0007669"/>
    <property type="project" value="UniProtKB-SubCell"/>
</dbReference>
<feature type="transmembrane region" description="Helical" evidence="10">
    <location>
        <begin position="132"/>
        <end position="153"/>
    </location>
</feature>
<comment type="subcellular location">
    <subcellularLocation>
        <location evidence="10">Endoplasmic reticulum membrane</location>
        <topology evidence="10">Multi-pass membrane protein</topology>
    </subcellularLocation>
    <subcellularLocation>
        <location evidence="1">Membrane</location>
        <topology evidence="1">Multi-pass membrane protein</topology>
    </subcellularLocation>
</comment>
<proteinExistence type="inferred from homology"/>
<keyword evidence="4 10" id="KW-0489">Methyltransferase</keyword>
<dbReference type="PROSITE" id="PS51564">
    <property type="entry name" value="SAM_ICMT"/>
    <property type="match status" value="1"/>
</dbReference>
<organism evidence="11 12">
    <name type="scientific">Stachybotrys elegans</name>
    <dbReference type="NCBI Taxonomy" id="80388"/>
    <lineage>
        <taxon>Eukaryota</taxon>
        <taxon>Fungi</taxon>
        <taxon>Dikarya</taxon>
        <taxon>Ascomycota</taxon>
        <taxon>Pezizomycotina</taxon>
        <taxon>Sordariomycetes</taxon>
        <taxon>Hypocreomycetidae</taxon>
        <taxon>Hypocreales</taxon>
        <taxon>Stachybotryaceae</taxon>
        <taxon>Stachybotrys</taxon>
    </lineage>
</organism>
<dbReference type="Proteomes" id="UP000813444">
    <property type="component" value="Unassembled WGS sequence"/>
</dbReference>
<dbReference type="EC" id="2.1.1.100" evidence="3 10"/>
<keyword evidence="12" id="KW-1185">Reference proteome</keyword>
<evidence type="ECO:0000313" key="11">
    <source>
        <dbReference type="EMBL" id="KAH7328612.1"/>
    </source>
</evidence>
<evidence type="ECO:0000256" key="1">
    <source>
        <dbReference type="ARBA" id="ARBA00004141"/>
    </source>
</evidence>
<dbReference type="GO" id="GO:0004671">
    <property type="term" value="F:protein C-terminal S-isoprenylcysteine carboxyl O-methyltransferase activity"/>
    <property type="evidence" value="ECO:0007669"/>
    <property type="project" value="UniProtKB-EC"/>
</dbReference>
<protein>
    <recommendedName>
        <fullName evidence="3 10">Protein-S-isoprenylcysteine O-methyltransferase</fullName>
        <ecNumber evidence="3 10">2.1.1.100</ecNumber>
    </recommendedName>
</protein>
<feature type="transmembrane region" description="Helical" evidence="10">
    <location>
        <begin position="63"/>
        <end position="88"/>
    </location>
</feature>
<reference evidence="11" key="1">
    <citation type="journal article" date="2021" name="Nat. Commun.">
        <title>Genetic determinants of endophytism in the Arabidopsis root mycobiome.</title>
        <authorList>
            <person name="Mesny F."/>
            <person name="Miyauchi S."/>
            <person name="Thiergart T."/>
            <person name="Pickel B."/>
            <person name="Atanasova L."/>
            <person name="Karlsson M."/>
            <person name="Huettel B."/>
            <person name="Barry K.W."/>
            <person name="Haridas S."/>
            <person name="Chen C."/>
            <person name="Bauer D."/>
            <person name="Andreopoulos W."/>
            <person name="Pangilinan J."/>
            <person name="LaButti K."/>
            <person name="Riley R."/>
            <person name="Lipzen A."/>
            <person name="Clum A."/>
            <person name="Drula E."/>
            <person name="Henrissat B."/>
            <person name="Kohler A."/>
            <person name="Grigoriev I.V."/>
            <person name="Martin F.M."/>
            <person name="Hacquard S."/>
        </authorList>
    </citation>
    <scope>NUCLEOTIDE SEQUENCE</scope>
    <source>
        <strain evidence="11">MPI-CAGE-CH-0235</strain>
    </source>
</reference>
<keyword evidence="10" id="KW-0256">Endoplasmic reticulum</keyword>
<evidence type="ECO:0000256" key="4">
    <source>
        <dbReference type="ARBA" id="ARBA00022603"/>
    </source>
</evidence>
<dbReference type="GO" id="GO:0032259">
    <property type="term" value="P:methylation"/>
    <property type="evidence" value="ECO:0007669"/>
    <property type="project" value="UniProtKB-KW"/>
</dbReference>
<keyword evidence="5" id="KW-0808">Transferase</keyword>
<dbReference type="PANTHER" id="PTHR12714">
    <property type="entry name" value="PROTEIN-S ISOPRENYLCYSTEINE O-METHYLTRANSFERASE"/>
    <property type="match status" value="1"/>
</dbReference>
<accession>A0A8K0T763</accession>
<comment type="catalytic activity">
    <reaction evidence="10">
        <text>[protein]-C-terminal S-[(2E,6E)-farnesyl]-L-cysteine + S-adenosyl-L-methionine = [protein]-C-terminal S-[(2E,6E)-farnesyl]-L-cysteine methyl ester + S-adenosyl-L-homocysteine</text>
        <dbReference type="Rhea" id="RHEA:21672"/>
        <dbReference type="Rhea" id="RHEA-COMP:12125"/>
        <dbReference type="Rhea" id="RHEA-COMP:12126"/>
        <dbReference type="ChEBI" id="CHEBI:57856"/>
        <dbReference type="ChEBI" id="CHEBI:59789"/>
        <dbReference type="ChEBI" id="CHEBI:90510"/>
        <dbReference type="ChEBI" id="CHEBI:90511"/>
        <dbReference type="EC" id="2.1.1.100"/>
    </reaction>
</comment>
<dbReference type="EMBL" id="JAGPNK010000001">
    <property type="protein sequence ID" value="KAH7328612.1"/>
    <property type="molecule type" value="Genomic_DNA"/>
</dbReference>
<feature type="transmembrane region" description="Helical" evidence="10">
    <location>
        <begin position="160"/>
        <end position="181"/>
    </location>
</feature>
<evidence type="ECO:0000256" key="2">
    <source>
        <dbReference type="ARBA" id="ARBA00009140"/>
    </source>
</evidence>
<name>A0A8K0T763_9HYPO</name>